<proteinExistence type="predicted"/>
<sequence length="47" mass="5603">MILKSFSNYSLWLLLYCVAQVQKINRTTYILELREESLETSYRISQG</sequence>
<organism evidence="2">
    <name type="scientific">Arundo donax</name>
    <name type="common">Giant reed</name>
    <name type="synonym">Donax arundinaceus</name>
    <dbReference type="NCBI Taxonomy" id="35708"/>
    <lineage>
        <taxon>Eukaryota</taxon>
        <taxon>Viridiplantae</taxon>
        <taxon>Streptophyta</taxon>
        <taxon>Embryophyta</taxon>
        <taxon>Tracheophyta</taxon>
        <taxon>Spermatophyta</taxon>
        <taxon>Magnoliopsida</taxon>
        <taxon>Liliopsida</taxon>
        <taxon>Poales</taxon>
        <taxon>Poaceae</taxon>
        <taxon>PACMAD clade</taxon>
        <taxon>Arundinoideae</taxon>
        <taxon>Arundineae</taxon>
        <taxon>Arundo</taxon>
    </lineage>
</organism>
<keyword evidence="1" id="KW-0732">Signal</keyword>
<accession>A0A0A9BKE6</accession>
<dbReference type="AlphaFoldDB" id="A0A0A9BKE6"/>
<reference evidence="2" key="1">
    <citation type="submission" date="2014-09" db="EMBL/GenBank/DDBJ databases">
        <authorList>
            <person name="Magalhaes I.L.F."/>
            <person name="Oliveira U."/>
            <person name="Santos F.R."/>
            <person name="Vidigal T.H.D.A."/>
            <person name="Brescovit A.D."/>
            <person name="Santos A.J."/>
        </authorList>
    </citation>
    <scope>NUCLEOTIDE SEQUENCE</scope>
    <source>
        <tissue evidence="2">Shoot tissue taken approximately 20 cm above the soil surface</tissue>
    </source>
</reference>
<reference evidence="2" key="2">
    <citation type="journal article" date="2015" name="Data Brief">
        <title>Shoot transcriptome of the giant reed, Arundo donax.</title>
        <authorList>
            <person name="Barrero R.A."/>
            <person name="Guerrero F.D."/>
            <person name="Moolhuijzen P."/>
            <person name="Goolsby J.A."/>
            <person name="Tidwell J."/>
            <person name="Bellgard S.E."/>
            <person name="Bellgard M.I."/>
        </authorList>
    </citation>
    <scope>NUCLEOTIDE SEQUENCE</scope>
    <source>
        <tissue evidence="2">Shoot tissue taken approximately 20 cm above the soil surface</tissue>
    </source>
</reference>
<protein>
    <submittedName>
        <fullName evidence="2">Uncharacterized protein</fullName>
    </submittedName>
</protein>
<feature type="chain" id="PRO_5002062981" evidence="1">
    <location>
        <begin position="20"/>
        <end position="47"/>
    </location>
</feature>
<evidence type="ECO:0000313" key="2">
    <source>
        <dbReference type="EMBL" id="JAD59752.1"/>
    </source>
</evidence>
<name>A0A0A9BKE6_ARUDO</name>
<dbReference type="EMBL" id="GBRH01238143">
    <property type="protein sequence ID" value="JAD59752.1"/>
    <property type="molecule type" value="Transcribed_RNA"/>
</dbReference>
<evidence type="ECO:0000256" key="1">
    <source>
        <dbReference type="SAM" id="SignalP"/>
    </source>
</evidence>
<feature type="signal peptide" evidence="1">
    <location>
        <begin position="1"/>
        <end position="19"/>
    </location>
</feature>